<proteinExistence type="predicted"/>
<gene>
    <name evidence="1" type="ORF">MNBD_DELTA02-724</name>
</gene>
<evidence type="ECO:0000313" key="1">
    <source>
        <dbReference type="EMBL" id="VAW37796.1"/>
    </source>
</evidence>
<name>A0A3B0VZS5_9ZZZZ</name>
<sequence>MSIDKKSYMSVDEKNKRLGESVENVEKKVFNLGKSFDYLAERMPQVSAGFKAVGEFYKDAQKLDVSFSDTTDAFLGKMNKISGELDALKNGKGQNGGEGGKSSGKDASAIATALARLGVCACRAGAPGNPAAAGGVEMAAAAPVSGTAASLVDIAAQGGKEYATKIDEQIGSNGKREKKDKIQQIAAEEEMWAGRISAAGRGAGMISNIMQNLYQATGRKSKAMFTAMKAFAIAETVIQTYRAAQGAYAAMARIHPVLGVAAAAAAIAAGMARVKAIVATKPAGATGTVNAGGRANPSYRGGSFNAYPVPLRTEEAARQTQQITLNIYNPLSQQNWVELVEKNLLPALQDALERNAVVAVNTFSV</sequence>
<dbReference type="AlphaFoldDB" id="A0A3B0VZS5"/>
<organism evidence="1">
    <name type="scientific">hydrothermal vent metagenome</name>
    <dbReference type="NCBI Taxonomy" id="652676"/>
    <lineage>
        <taxon>unclassified sequences</taxon>
        <taxon>metagenomes</taxon>
        <taxon>ecological metagenomes</taxon>
    </lineage>
</organism>
<accession>A0A3B0VZS5</accession>
<protein>
    <submittedName>
        <fullName evidence="1">Uncharacterized protein</fullName>
    </submittedName>
</protein>
<reference evidence="1" key="1">
    <citation type="submission" date="2018-06" db="EMBL/GenBank/DDBJ databases">
        <authorList>
            <person name="Zhirakovskaya E."/>
        </authorList>
    </citation>
    <scope>NUCLEOTIDE SEQUENCE</scope>
</reference>
<dbReference type="EMBL" id="UOEZ01000061">
    <property type="protein sequence ID" value="VAW37796.1"/>
    <property type="molecule type" value="Genomic_DNA"/>
</dbReference>